<organism evidence="1 2">
    <name type="scientific">Oleiphilus messinensis</name>
    <dbReference type="NCBI Taxonomy" id="141451"/>
    <lineage>
        <taxon>Bacteria</taxon>
        <taxon>Pseudomonadati</taxon>
        <taxon>Pseudomonadota</taxon>
        <taxon>Gammaproteobacteria</taxon>
        <taxon>Oceanospirillales</taxon>
        <taxon>Oleiphilaceae</taxon>
        <taxon>Oleiphilus</taxon>
    </lineage>
</organism>
<dbReference type="Proteomes" id="UP000196027">
    <property type="component" value="Chromosome"/>
</dbReference>
<dbReference type="OrthoDB" id="6398409at2"/>
<dbReference type="RefSeq" id="WP_087462547.1">
    <property type="nucleotide sequence ID" value="NZ_CP021425.1"/>
</dbReference>
<keyword evidence="2" id="KW-1185">Reference proteome</keyword>
<protein>
    <submittedName>
        <fullName evidence="1">Twin-arginine translocation pathway signal protein</fullName>
    </submittedName>
</protein>
<dbReference type="AlphaFoldDB" id="A0A1Y0IE77"/>
<sequence length="204" mass="22144">MASTPENTSSVALSRRSLLKTGFMGSIFLSSVSMTAGLSGCATQPAQPKPGQDASAVHHYQFLSEDDIVMLGVLVPAITGANLSAENAQPKVSHCIKSIDQGLMLIGDANKKEVRKLFDLLNFTPTRGLLGGIWSSWENTSQEQATEFLASWRYSSMALLNNAYAALIKIVSLTWYADETNWSESHYPGPPDYAVNALPQFRKA</sequence>
<name>A0A1Y0IE77_9GAMM</name>
<dbReference type="EMBL" id="CP021425">
    <property type="protein sequence ID" value="ARU57683.1"/>
    <property type="molecule type" value="Genomic_DNA"/>
</dbReference>
<evidence type="ECO:0000313" key="2">
    <source>
        <dbReference type="Proteomes" id="UP000196027"/>
    </source>
</evidence>
<evidence type="ECO:0000313" key="1">
    <source>
        <dbReference type="EMBL" id="ARU57683.1"/>
    </source>
</evidence>
<accession>A0A1Y0IE77</accession>
<dbReference type="KEGG" id="ome:OLMES_3656"/>
<proteinExistence type="predicted"/>
<reference evidence="1 2" key="1">
    <citation type="submission" date="2017-05" db="EMBL/GenBank/DDBJ databases">
        <title>Genomic insights into alkan degradation activity of Oleiphilus messinensis.</title>
        <authorList>
            <person name="Kozyavkin S.A."/>
            <person name="Slesarev A.I."/>
            <person name="Golyshin P.N."/>
            <person name="Korzhenkov A."/>
            <person name="Golyshina O.N."/>
            <person name="Toshchakov S.V."/>
        </authorList>
    </citation>
    <scope>NUCLEOTIDE SEQUENCE [LARGE SCALE GENOMIC DNA]</scope>
    <source>
        <strain evidence="1 2">ME102</strain>
    </source>
</reference>
<gene>
    <name evidence="1" type="ORF">OLMES_3656</name>
</gene>